<keyword evidence="3" id="KW-1185">Reference proteome</keyword>
<comment type="caution">
    <text evidence="2">The sequence shown here is derived from an EMBL/GenBank/DDBJ whole genome shotgun (WGS) entry which is preliminary data.</text>
</comment>
<name>A0A9X0DMH5_9HELO</name>
<feature type="domain" description="2EXR" evidence="1">
    <location>
        <begin position="6"/>
        <end position="97"/>
    </location>
</feature>
<reference evidence="2" key="1">
    <citation type="submission" date="2022-11" db="EMBL/GenBank/DDBJ databases">
        <title>Genome Resource of Sclerotinia nivalis Strain SnTB1, a Plant Pathogen Isolated from American Ginseng.</title>
        <authorList>
            <person name="Fan S."/>
        </authorList>
    </citation>
    <scope>NUCLEOTIDE SEQUENCE</scope>
    <source>
        <strain evidence="2">SnTB1</strain>
    </source>
</reference>
<dbReference type="PANTHER" id="PTHR35910:SF1">
    <property type="entry name" value="2EXR DOMAIN-CONTAINING PROTEIN"/>
    <property type="match status" value="1"/>
</dbReference>
<proteinExistence type="predicted"/>
<dbReference type="OrthoDB" id="10296525at2759"/>
<dbReference type="PANTHER" id="PTHR35910">
    <property type="entry name" value="2EXR DOMAIN-CONTAINING PROTEIN"/>
    <property type="match status" value="1"/>
</dbReference>
<dbReference type="Proteomes" id="UP001152300">
    <property type="component" value="Unassembled WGS sequence"/>
</dbReference>
<dbReference type="Pfam" id="PF20150">
    <property type="entry name" value="2EXR"/>
    <property type="match status" value="1"/>
</dbReference>
<sequence length="170" mass="19572">MRKPTFHLFPLLPVELQSQILTHAVEDLAPRDIETWPVVRTTVISFSNHTATSNLHPRLLMLPLLHTNHLARSITLKKYTLGFQMYLRKKIYVSPKDRIIVHGLTANDGHGLNPMFGLNMFIKAVRKPHEVDYSRMVGIREFQEVKQRLALRVYHVEEGSSVRNMVLLGA</sequence>
<evidence type="ECO:0000313" key="3">
    <source>
        <dbReference type="Proteomes" id="UP001152300"/>
    </source>
</evidence>
<dbReference type="AlphaFoldDB" id="A0A9X0DMH5"/>
<evidence type="ECO:0000259" key="1">
    <source>
        <dbReference type="Pfam" id="PF20150"/>
    </source>
</evidence>
<evidence type="ECO:0000313" key="2">
    <source>
        <dbReference type="EMBL" id="KAJ8066018.1"/>
    </source>
</evidence>
<protein>
    <recommendedName>
        <fullName evidence="1">2EXR domain-containing protein</fullName>
    </recommendedName>
</protein>
<gene>
    <name evidence="2" type="ORF">OCU04_005112</name>
</gene>
<dbReference type="EMBL" id="JAPEIS010000005">
    <property type="protein sequence ID" value="KAJ8066018.1"/>
    <property type="molecule type" value="Genomic_DNA"/>
</dbReference>
<accession>A0A9X0DMH5</accession>
<dbReference type="InterPro" id="IPR045518">
    <property type="entry name" value="2EXR"/>
</dbReference>
<organism evidence="2 3">
    <name type="scientific">Sclerotinia nivalis</name>
    <dbReference type="NCBI Taxonomy" id="352851"/>
    <lineage>
        <taxon>Eukaryota</taxon>
        <taxon>Fungi</taxon>
        <taxon>Dikarya</taxon>
        <taxon>Ascomycota</taxon>
        <taxon>Pezizomycotina</taxon>
        <taxon>Leotiomycetes</taxon>
        <taxon>Helotiales</taxon>
        <taxon>Sclerotiniaceae</taxon>
        <taxon>Sclerotinia</taxon>
    </lineage>
</organism>